<dbReference type="EMBL" id="KB295624">
    <property type="protein sequence ID" value="ELU12837.1"/>
    <property type="molecule type" value="Genomic_DNA"/>
</dbReference>
<evidence type="ECO:0000313" key="2">
    <source>
        <dbReference type="EnsemblMetazoa" id="CapteP186523"/>
    </source>
</evidence>
<dbReference type="AlphaFoldDB" id="R7V2X2"/>
<dbReference type="OMA" id="MARREMK"/>
<dbReference type="PANTHER" id="PTHR33361:SF2">
    <property type="entry name" value="DUF885 DOMAIN-CONTAINING PROTEIN"/>
    <property type="match status" value="1"/>
</dbReference>
<dbReference type="Proteomes" id="UP000014760">
    <property type="component" value="Unassembled WGS sequence"/>
</dbReference>
<reference evidence="2" key="3">
    <citation type="submission" date="2015-06" db="UniProtKB">
        <authorList>
            <consortium name="EnsemblMetazoa"/>
        </authorList>
    </citation>
    <scope>IDENTIFICATION</scope>
</reference>
<protein>
    <recommendedName>
        <fullName evidence="4">DUF885 domain-containing protein</fullName>
    </recommendedName>
</protein>
<dbReference type="HOGENOM" id="CLU_018914_0_1_1"/>
<dbReference type="Pfam" id="PF05960">
    <property type="entry name" value="DUF885"/>
    <property type="match status" value="2"/>
</dbReference>
<evidence type="ECO:0008006" key="4">
    <source>
        <dbReference type="Google" id="ProtNLM"/>
    </source>
</evidence>
<dbReference type="InterPro" id="IPR010281">
    <property type="entry name" value="DUF885"/>
</dbReference>
<gene>
    <name evidence="1" type="ORF">CAPTEDRAFT_186523</name>
</gene>
<reference evidence="3" key="1">
    <citation type="submission" date="2012-12" db="EMBL/GenBank/DDBJ databases">
        <authorList>
            <person name="Hellsten U."/>
            <person name="Grimwood J."/>
            <person name="Chapman J.A."/>
            <person name="Shapiro H."/>
            <person name="Aerts A."/>
            <person name="Otillar R.P."/>
            <person name="Terry A.Y."/>
            <person name="Boore J.L."/>
            <person name="Simakov O."/>
            <person name="Marletaz F."/>
            <person name="Cho S.-J."/>
            <person name="Edsinger-Gonzales E."/>
            <person name="Havlak P."/>
            <person name="Kuo D.-H."/>
            <person name="Larsson T."/>
            <person name="Lv J."/>
            <person name="Arendt D."/>
            <person name="Savage R."/>
            <person name="Osoegawa K."/>
            <person name="de Jong P."/>
            <person name="Lindberg D.R."/>
            <person name="Seaver E.C."/>
            <person name="Weisblat D.A."/>
            <person name="Putnam N.H."/>
            <person name="Grigoriev I.V."/>
            <person name="Rokhsar D.S."/>
        </authorList>
    </citation>
    <scope>NUCLEOTIDE SEQUENCE</scope>
    <source>
        <strain evidence="3">I ESC-2004</strain>
    </source>
</reference>
<accession>R7V2X2</accession>
<organism evidence="1">
    <name type="scientific">Capitella teleta</name>
    <name type="common">Polychaete worm</name>
    <dbReference type="NCBI Taxonomy" id="283909"/>
    <lineage>
        <taxon>Eukaryota</taxon>
        <taxon>Metazoa</taxon>
        <taxon>Spiralia</taxon>
        <taxon>Lophotrochozoa</taxon>
        <taxon>Annelida</taxon>
        <taxon>Polychaeta</taxon>
        <taxon>Sedentaria</taxon>
        <taxon>Scolecida</taxon>
        <taxon>Capitellidae</taxon>
        <taxon>Capitella</taxon>
    </lineage>
</organism>
<sequence>MDPASAEPVSPSHCIFGRRNWVAWSPESVDAKVTSLLDNFWQWRLDKSPEFATRVGLGGRDHLLEEYSEESFFEQKIKADEFLKQTEYLQNFENITHDDNINLEVLKYVLQTYIDGYQHRRFTVYNPNNFLQDWKRLIGFMKFNTEADYDNLIARYRLIPKQINEHISLMRKAIEFETTRHRLSMEKDNLYKDLLDEIEISAGESLFFNPFKKIPLEIPLRRRLKLRQRGEAAIDEWVKPAWKRLYSFLITEYVPNARQNVGLSSMPGGFECYESILRWHTTTSLSPQEVHDIGLREVQRLQDLMMRMVVEDGFQEMSLREYVDHLNSQEDNFFTSGAEMVLGYQAIVENIRKKLPSALHRVPQTAMETRGFSSDVGPQGYYIDPALDGTRPGTFFANVYMPRTKPKFDMYALTLHEAEPGHHTQAAYALEENLPQFRRTIEFRKYYAVPFNWPFMTAYIEGWALYAEYLGESMGVYEDRRALWSPRKAEAYLQKYTTLSEKAITSEVLRYITLPGQACAYKIGEIKIVELREKAELMLGENFDQRDFHHEILRLGAVPLGVLEDSISYWIQNWTPSSSVSDKSPAGAMPTAFIIGMLVTLFLLW</sequence>
<proteinExistence type="predicted"/>
<evidence type="ECO:0000313" key="1">
    <source>
        <dbReference type="EMBL" id="ELU12837.1"/>
    </source>
</evidence>
<dbReference type="EnsemblMetazoa" id="CapteT186523">
    <property type="protein sequence ID" value="CapteP186523"/>
    <property type="gene ID" value="CapteG186523"/>
</dbReference>
<evidence type="ECO:0000313" key="3">
    <source>
        <dbReference type="Proteomes" id="UP000014760"/>
    </source>
</evidence>
<reference evidence="1 3" key="2">
    <citation type="journal article" date="2013" name="Nature">
        <title>Insights into bilaterian evolution from three spiralian genomes.</title>
        <authorList>
            <person name="Simakov O."/>
            <person name="Marletaz F."/>
            <person name="Cho S.J."/>
            <person name="Edsinger-Gonzales E."/>
            <person name="Havlak P."/>
            <person name="Hellsten U."/>
            <person name="Kuo D.H."/>
            <person name="Larsson T."/>
            <person name="Lv J."/>
            <person name="Arendt D."/>
            <person name="Savage R."/>
            <person name="Osoegawa K."/>
            <person name="de Jong P."/>
            <person name="Grimwood J."/>
            <person name="Chapman J.A."/>
            <person name="Shapiro H."/>
            <person name="Aerts A."/>
            <person name="Otillar R.P."/>
            <person name="Terry A.Y."/>
            <person name="Boore J.L."/>
            <person name="Grigoriev I.V."/>
            <person name="Lindberg D.R."/>
            <person name="Seaver E.C."/>
            <person name="Weisblat D.A."/>
            <person name="Putnam N.H."/>
            <person name="Rokhsar D.S."/>
        </authorList>
    </citation>
    <scope>NUCLEOTIDE SEQUENCE</scope>
    <source>
        <strain evidence="1 3">I ESC-2004</strain>
    </source>
</reference>
<dbReference type="EMBL" id="AMQN01005297">
    <property type="status" value="NOT_ANNOTATED_CDS"/>
    <property type="molecule type" value="Genomic_DNA"/>
</dbReference>
<dbReference type="OrthoDB" id="5959877at2759"/>
<name>R7V2X2_CAPTE</name>
<keyword evidence="3" id="KW-1185">Reference proteome</keyword>
<dbReference type="PANTHER" id="PTHR33361">
    <property type="entry name" value="GLR0591 PROTEIN"/>
    <property type="match status" value="1"/>
</dbReference>